<sequence length="142" mass="15266">MLALRGARLAAAAAPRGGALQRAAAAPRCSLSTTTGKAWEPPKAKVAPSSKRLDAISASIFGTLPSTNVRSGNKVLRKKLKGPLLADYYFDQSGVDIDVVGREILSGWMNDREARRKNQLEILRRRGKGPPKKGMGKRSGKK</sequence>
<dbReference type="PANTHER" id="PTHR13362:SF2">
    <property type="entry name" value="SMALL RIBOSOMAL SUBUNIT PROTEIN MS33"/>
    <property type="match status" value="1"/>
</dbReference>
<reference evidence="1 2" key="1">
    <citation type="submission" date="2024-03" db="EMBL/GenBank/DDBJ databases">
        <title>Aureococcus anophagefferens CCMP1851 and Kratosvirus quantuckense: Draft genome of a second virus-susceptible host strain in the model system.</title>
        <authorList>
            <person name="Chase E."/>
            <person name="Truchon A.R."/>
            <person name="Schepens W."/>
            <person name="Wilhelm S.W."/>
        </authorList>
    </citation>
    <scope>NUCLEOTIDE SEQUENCE [LARGE SCALE GENOMIC DNA]</scope>
    <source>
        <strain evidence="1 2">CCMP1851</strain>
    </source>
</reference>
<accession>A0ABR1G5Z6</accession>
<dbReference type="InterPro" id="IPR013219">
    <property type="entry name" value="Ribosomal_mS33"/>
</dbReference>
<dbReference type="GO" id="GO:0005840">
    <property type="term" value="C:ribosome"/>
    <property type="evidence" value="ECO:0007669"/>
    <property type="project" value="UniProtKB-KW"/>
</dbReference>
<proteinExistence type="predicted"/>
<dbReference type="Proteomes" id="UP001363151">
    <property type="component" value="Unassembled WGS sequence"/>
</dbReference>
<dbReference type="Pfam" id="PF08293">
    <property type="entry name" value="MRP-S33"/>
    <property type="match status" value="1"/>
</dbReference>
<gene>
    <name evidence="1" type="ORF">SO694_00040025</name>
</gene>
<keyword evidence="2" id="KW-1185">Reference proteome</keyword>
<dbReference type="GO" id="GO:1990904">
    <property type="term" value="C:ribonucleoprotein complex"/>
    <property type="evidence" value="ECO:0007669"/>
    <property type="project" value="UniProtKB-KW"/>
</dbReference>
<comment type="caution">
    <text evidence="1">The sequence shown here is derived from an EMBL/GenBank/DDBJ whole genome shotgun (WGS) entry which is preliminary data.</text>
</comment>
<dbReference type="GO" id="GO:0005739">
    <property type="term" value="C:mitochondrion"/>
    <property type="evidence" value="ECO:0007669"/>
    <property type="project" value="UniProtKB-SubCell"/>
</dbReference>
<dbReference type="PANTHER" id="PTHR13362">
    <property type="entry name" value="MITOCHONDRIAL RIBOSOMAL PROTEIN S33"/>
    <property type="match status" value="1"/>
</dbReference>
<dbReference type="EMBL" id="JBBJCI010000087">
    <property type="protein sequence ID" value="KAK7248660.1"/>
    <property type="molecule type" value="Genomic_DNA"/>
</dbReference>
<evidence type="ECO:0000313" key="2">
    <source>
        <dbReference type="Proteomes" id="UP001363151"/>
    </source>
</evidence>
<evidence type="ECO:0000313" key="1">
    <source>
        <dbReference type="EMBL" id="KAK7248660.1"/>
    </source>
</evidence>
<dbReference type="KEGG" id="aaf:AURANDRAFT_64870"/>
<organism evidence="1 2">
    <name type="scientific">Aureococcus anophagefferens</name>
    <name type="common">Harmful bloom alga</name>
    <dbReference type="NCBI Taxonomy" id="44056"/>
    <lineage>
        <taxon>Eukaryota</taxon>
        <taxon>Sar</taxon>
        <taxon>Stramenopiles</taxon>
        <taxon>Ochrophyta</taxon>
        <taxon>Pelagophyceae</taxon>
        <taxon>Pelagomonadales</taxon>
        <taxon>Pelagomonadaceae</taxon>
        <taxon>Aureococcus</taxon>
    </lineage>
</organism>
<name>A0ABR1G5Z6_AURAN</name>
<protein>
    <submittedName>
        <fullName evidence="1">Mitochondrial ribosomal subunit S27</fullName>
    </submittedName>
</protein>